<dbReference type="PANTHER" id="PTHR43633">
    <property type="entry name" value="ALCOHOL DEHYDROGENASE YQHD"/>
    <property type="match status" value="1"/>
</dbReference>
<name>A0ABZ0JYW4_9GAMM</name>
<evidence type="ECO:0000313" key="4">
    <source>
        <dbReference type="EMBL" id="WOT04944.1"/>
    </source>
</evidence>
<dbReference type="InterPro" id="IPR056798">
    <property type="entry name" value="ADH_Fe_C"/>
</dbReference>
<organism evidence="4 5">
    <name type="scientific">Shewanella youngdeokensis</name>
    <dbReference type="NCBI Taxonomy" id="2999068"/>
    <lineage>
        <taxon>Bacteria</taxon>
        <taxon>Pseudomonadati</taxon>
        <taxon>Pseudomonadota</taxon>
        <taxon>Gammaproteobacteria</taxon>
        <taxon>Alteromonadales</taxon>
        <taxon>Shewanellaceae</taxon>
        <taxon>Shewanella</taxon>
    </lineage>
</organism>
<dbReference type="PROSITE" id="PS00913">
    <property type="entry name" value="ADH_IRON_1"/>
    <property type="match status" value="1"/>
</dbReference>
<feature type="domain" description="Alcohol dehydrogenase iron-type/glycerol dehydrogenase GldA" evidence="2">
    <location>
        <begin position="9"/>
        <end position="175"/>
    </location>
</feature>
<feature type="domain" description="Fe-containing alcohol dehydrogenase-like C-terminal" evidence="3">
    <location>
        <begin position="187"/>
        <end position="355"/>
    </location>
</feature>
<dbReference type="PROSITE" id="PS00060">
    <property type="entry name" value="ADH_IRON_2"/>
    <property type="match status" value="1"/>
</dbReference>
<dbReference type="Gene3D" id="3.40.50.1970">
    <property type="match status" value="1"/>
</dbReference>
<dbReference type="Pfam" id="PF25137">
    <property type="entry name" value="ADH_Fe_C"/>
    <property type="match status" value="1"/>
</dbReference>
<keyword evidence="1" id="KW-0560">Oxidoreductase</keyword>
<reference evidence="4 5" key="1">
    <citation type="submission" date="2023-10" db="EMBL/GenBank/DDBJ databases">
        <title>Complete genome sequence of Shewanella sp. DAU334.</title>
        <authorList>
            <person name="Lee Y.-S."/>
            <person name="Jeong H.-R."/>
            <person name="Hwang E.-J."/>
            <person name="Choi Y.-L."/>
            <person name="Kim G.-D."/>
        </authorList>
    </citation>
    <scope>NUCLEOTIDE SEQUENCE [LARGE SCALE GENOMIC DNA]</scope>
    <source>
        <strain evidence="4 5">DAU334</strain>
    </source>
</reference>
<dbReference type="Pfam" id="PF00465">
    <property type="entry name" value="Fe-ADH"/>
    <property type="match status" value="1"/>
</dbReference>
<dbReference type="CDD" id="cd08187">
    <property type="entry name" value="BDH"/>
    <property type="match status" value="1"/>
</dbReference>
<evidence type="ECO:0000259" key="3">
    <source>
        <dbReference type="Pfam" id="PF25137"/>
    </source>
</evidence>
<evidence type="ECO:0000259" key="2">
    <source>
        <dbReference type="Pfam" id="PF00465"/>
    </source>
</evidence>
<sequence>MFSFDYYNPTHISFGKGKIAELDNLVAKDAKVLILFGGNSAKSTGTLDEVKTALGQRKVVEFGGIEPNPTYETLMQAVSIIKEQDIDFLLAVGGGSVIDGTKFVAAAALFEGEPWDILLSWGTKVTKAMPFGSVLTLPATGSEMNSASVVTRKEYQAKLSFMSNHVYPKFSVLDPSKTFTLPERQVANGVVDAFIHITEQYLTYPVNAAVQDRFAEGLLQTLIELGPKALSEPNDFDVRANLMWVATLALNGLIGRGVPQDWATHMIGHELTALYNIDHARTIAIVLPGMLDCRREGKQAKLLQYAERVWGITDGSVDDIIDAAIAKTRAFFETMGIQTRLTDYGLDASSINQVMAQLEAHGMTALGEKKDVDLAMSRKILERNL</sequence>
<dbReference type="Proteomes" id="UP001529491">
    <property type="component" value="Chromosome"/>
</dbReference>
<keyword evidence="5" id="KW-1185">Reference proteome</keyword>
<dbReference type="RefSeq" id="WP_310472584.1">
    <property type="nucleotide sequence ID" value="NZ_CP136522.1"/>
</dbReference>
<dbReference type="EMBL" id="CP136522">
    <property type="protein sequence ID" value="WOT04944.1"/>
    <property type="molecule type" value="Genomic_DNA"/>
</dbReference>
<accession>A0ABZ0JYW4</accession>
<dbReference type="InterPro" id="IPR018211">
    <property type="entry name" value="ADH_Fe_CS"/>
</dbReference>
<gene>
    <name evidence="4" type="ORF">RGE70_16780</name>
</gene>
<evidence type="ECO:0000313" key="5">
    <source>
        <dbReference type="Proteomes" id="UP001529491"/>
    </source>
</evidence>
<protein>
    <submittedName>
        <fullName evidence="4">Iron-containing alcohol dehydrogenase</fullName>
    </submittedName>
</protein>
<proteinExistence type="predicted"/>
<dbReference type="InterPro" id="IPR001670">
    <property type="entry name" value="ADH_Fe/GldA"/>
</dbReference>
<dbReference type="Gene3D" id="1.20.1090.10">
    <property type="entry name" value="Dehydroquinate synthase-like - alpha domain"/>
    <property type="match status" value="1"/>
</dbReference>
<dbReference type="SUPFAM" id="SSF56796">
    <property type="entry name" value="Dehydroquinate synthase-like"/>
    <property type="match status" value="1"/>
</dbReference>
<evidence type="ECO:0000256" key="1">
    <source>
        <dbReference type="ARBA" id="ARBA00023002"/>
    </source>
</evidence>
<dbReference type="PANTHER" id="PTHR43633:SF1">
    <property type="entry name" value="ALCOHOL DEHYDROGENASE YQHD"/>
    <property type="match status" value="1"/>
</dbReference>
<dbReference type="InterPro" id="IPR044731">
    <property type="entry name" value="BDH-like"/>
</dbReference>